<name>A0AA88L3H0_ARTSF</name>
<protein>
    <submittedName>
        <fullName evidence="2">Uncharacterized protein</fullName>
    </submittedName>
</protein>
<feature type="non-terminal residue" evidence="2">
    <location>
        <position position="1"/>
    </location>
</feature>
<sequence length="51" mass="5821">YRDLPYASHPVAHCEEIPVPVFTEFPDSKDKATSGDEGRYTEEEHKAQDDL</sequence>
<evidence type="ECO:0000256" key="1">
    <source>
        <dbReference type="SAM" id="MobiDB-lite"/>
    </source>
</evidence>
<reference evidence="2" key="1">
    <citation type="submission" date="2023-07" db="EMBL/GenBank/DDBJ databases">
        <title>Chromosome-level genome assembly of Artemia franciscana.</title>
        <authorList>
            <person name="Jo E."/>
        </authorList>
    </citation>
    <scope>NUCLEOTIDE SEQUENCE</scope>
    <source>
        <tissue evidence="2">Whole body</tissue>
    </source>
</reference>
<accession>A0AA88L3H0</accession>
<feature type="compositionally biased region" description="Basic and acidic residues" evidence="1">
    <location>
        <begin position="26"/>
        <end position="51"/>
    </location>
</feature>
<dbReference type="Proteomes" id="UP001187531">
    <property type="component" value="Unassembled WGS sequence"/>
</dbReference>
<evidence type="ECO:0000313" key="2">
    <source>
        <dbReference type="EMBL" id="KAK2711311.1"/>
    </source>
</evidence>
<organism evidence="2 3">
    <name type="scientific">Artemia franciscana</name>
    <name type="common">Brine shrimp</name>
    <name type="synonym">Artemia sanfranciscana</name>
    <dbReference type="NCBI Taxonomy" id="6661"/>
    <lineage>
        <taxon>Eukaryota</taxon>
        <taxon>Metazoa</taxon>
        <taxon>Ecdysozoa</taxon>
        <taxon>Arthropoda</taxon>
        <taxon>Crustacea</taxon>
        <taxon>Branchiopoda</taxon>
        <taxon>Anostraca</taxon>
        <taxon>Artemiidae</taxon>
        <taxon>Artemia</taxon>
    </lineage>
</organism>
<dbReference type="AlphaFoldDB" id="A0AA88L3H0"/>
<comment type="caution">
    <text evidence="2">The sequence shown here is derived from an EMBL/GenBank/DDBJ whole genome shotgun (WGS) entry which is preliminary data.</text>
</comment>
<keyword evidence="3" id="KW-1185">Reference proteome</keyword>
<dbReference type="EMBL" id="JAVRJZ010000016">
    <property type="protein sequence ID" value="KAK2711311.1"/>
    <property type="molecule type" value="Genomic_DNA"/>
</dbReference>
<gene>
    <name evidence="2" type="ORF">QYM36_012486</name>
</gene>
<feature type="region of interest" description="Disordered" evidence="1">
    <location>
        <begin position="24"/>
        <end position="51"/>
    </location>
</feature>
<evidence type="ECO:0000313" key="3">
    <source>
        <dbReference type="Proteomes" id="UP001187531"/>
    </source>
</evidence>
<proteinExistence type="predicted"/>